<evidence type="ECO:0000313" key="1">
    <source>
        <dbReference type="EMBL" id="KAG8202005.1"/>
    </source>
</evidence>
<proteinExistence type="predicted"/>
<reference evidence="1 2" key="1">
    <citation type="journal article" date="2022" name="Nat. Ecol. Evol.">
        <title>A masculinizing supergene underlies an exaggerated male reproductive morph in a spider.</title>
        <authorList>
            <person name="Hendrickx F."/>
            <person name="De Corte Z."/>
            <person name="Sonet G."/>
            <person name="Van Belleghem S.M."/>
            <person name="Kostlbacher S."/>
            <person name="Vangestel C."/>
        </authorList>
    </citation>
    <scope>NUCLEOTIDE SEQUENCE [LARGE SCALE GENOMIC DNA]</scope>
    <source>
        <strain evidence="1">W744_W776</strain>
    </source>
</reference>
<keyword evidence="2" id="KW-1185">Reference proteome</keyword>
<dbReference type="Proteomes" id="UP000827092">
    <property type="component" value="Unassembled WGS sequence"/>
</dbReference>
<evidence type="ECO:0000313" key="2">
    <source>
        <dbReference type="Proteomes" id="UP000827092"/>
    </source>
</evidence>
<gene>
    <name evidence="1" type="ORF">JTE90_010376</name>
</gene>
<dbReference type="AlphaFoldDB" id="A0AAV6VZF7"/>
<accession>A0AAV6VZF7</accession>
<dbReference type="EMBL" id="JAFNEN010000001">
    <property type="protein sequence ID" value="KAG8202005.1"/>
    <property type="molecule type" value="Genomic_DNA"/>
</dbReference>
<organism evidence="1 2">
    <name type="scientific">Oedothorax gibbosus</name>
    <dbReference type="NCBI Taxonomy" id="931172"/>
    <lineage>
        <taxon>Eukaryota</taxon>
        <taxon>Metazoa</taxon>
        <taxon>Ecdysozoa</taxon>
        <taxon>Arthropoda</taxon>
        <taxon>Chelicerata</taxon>
        <taxon>Arachnida</taxon>
        <taxon>Araneae</taxon>
        <taxon>Araneomorphae</taxon>
        <taxon>Entelegynae</taxon>
        <taxon>Araneoidea</taxon>
        <taxon>Linyphiidae</taxon>
        <taxon>Erigoninae</taxon>
        <taxon>Oedothorax</taxon>
    </lineage>
</organism>
<protein>
    <submittedName>
        <fullName evidence="1">Uncharacterized protein</fullName>
    </submittedName>
</protein>
<comment type="caution">
    <text evidence="1">The sequence shown here is derived from an EMBL/GenBank/DDBJ whole genome shotgun (WGS) entry which is preliminary data.</text>
</comment>
<name>A0AAV6VZF7_9ARAC</name>
<sequence>MDDQEDQRVTMVSTWSSGSPFTSDMPTFSGSLGGFTFIDFLPECSSRGGIFTSPEYENFRTLVDRANNWLRSNPKCQVKTCESIEFTARGNNVNSEKMVFVQYGETSTRYIRGLRLWLSETPGEEENKGQQIGYFNLIPEQIKSGGFFTTPTFESLNDLLSRFNNMLHTNPIPGRILTIESQEMKMSSFKDIDPDKSTWVAYGSRHNHFLFFIRVFYEISDGIPEEIGIVDFPPDPITSGGVFTMPKYELFSNVVQKASNWCAVQQGIRICNIQSLEMKINRGLDVDTHKMSYMESGNLRTYYLRILRVAFTKPRMYNGELFPVQYLTCKTFSPPPLTRGILVPEFETLQQTKTRVQAWVKATGVQVISAETTAIRMYTGGEAKLGAEASFTYNVAEKSEYFIFIIRLYINGYYSEPPPDMLPPIPEVEQNCCIVS</sequence>